<evidence type="ECO:0000313" key="2">
    <source>
        <dbReference type="Proteomes" id="UP000637819"/>
    </source>
</evidence>
<dbReference type="OrthoDB" id="100846at2157"/>
<dbReference type="SUPFAM" id="SSF53649">
    <property type="entry name" value="Alkaline phosphatase-like"/>
    <property type="match status" value="1"/>
</dbReference>
<dbReference type="RefSeq" id="WP_204746896.1">
    <property type="nucleotide sequence ID" value="NZ_CP069188.1"/>
</dbReference>
<accession>A0A8T8DWQ4</accession>
<dbReference type="GeneID" id="62876192"/>
<dbReference type="AlphaFoldDB" id="A0A8T8DWQ4"/>
<name>A0A8T8DWQ4_9EURY</name>
<proteinExistence type="predicted"/>
<keyword evidence="2" id="KW-1185">Reference proteome</keyword>
<keyword evidence="1" id="KW-0378">Hydrolase</keyword>
<protein>
    <submittedName>
        <fullName evidence="1">Hydrolase</fullName>
    </submittedName>
</protein>
<dbReference type="Proteomes" id="UP000637819">
    <property type="component" value="Chromosome"/>
</dbReference>
<evidence type="ECO:0000313" key="1">
    <source>
        <dbReference type="EMBL" id="QRV13989.1"/>
    </source>
</evidence>
<gene>
    <name evidence="1" type="ORF">JMJ58_13670</name>
</gene>
<dbReference type="EMBL" id="CP069188">
    <property type="protein sequence ID" value="QRV13989.1"/>
    <property type="molecule type" value="Genomic_DNA"/>
</dbReference>
<dbReference type="KEGG" id="hsal:JMJ58_13670"/>
<dbReference type="InterPro" id="IPR017850">
    <property type="entry name" value="Alkaline_phosphatase_core_sf"/>
</dbReference>
<reference evidence="1 2" key="1">
    <citation type="submission" date="2021-01" db="EMBL/GenBank/DDBJ databases">
        <title>Genome Sequence and Methylation Pattern of Haloterrigena salifodinae BOL5-1, An Extremely Halophilic Archaeon from a Bolivian Salt Mine.</title>
        <authorList>
            <person name="DasSarma P."/>
            <person name="Anton B.P."/>
            <person name="DasSarma S.L."/>
            <person name="von Ehrenheim H.A.L."/>
            <person name="Martinez F.L."/>
            <person name="Guzman D."/>
            <person name="Roberts R.J."/>
            <person name="DasSarma S."/>
        </authorList>
    </citation>
    <scope>NUCLEOTIDE SEQUENCE [LARGE SCALE GENOMIC DNA]</scope>
    <source>
        <strain evidence="1 2">BOL5-1</strain>
    </source>
</reference>
<sequence length="298" mass="34740">MTFIEWVQDTVHNVNEDGWDGAKDSVEQLRIGAFRRLDWLSNGVHIYEHDWDLLIVLDGCRYDLMEEVVEEYNFLESIERFNSVGSSSSEWLRRNFTEDYRDEIEHTIHVTGNPNSKQDLLVREFSVLDEVWEYEWDDDLGTIYPDAITDRAIALHREHSPERMLVHYMQPHHPFIENPIGEGFGESDPWSCLQKGDVQRETVWQKYRQNLKYVLNHLPLLLRNVDAEKVIITADHGNLLGEYGLYGHPAKVAVSELRTVPWCKTTVEDTGEYEPTLVPSHDQAADVAERRLADLGYR</sequence>
<organism evidence="1 2">
    <name type="scientific">Haloterrigena salifodinae</name>
    <dbReference type="NCBI Taxonomy" id="2675099"/>
    <lineage>
        <taxon>Archaea</taxon>
        <taxon>Methanobacteriati</taxon>
        <taxon>Methanobacteriota</taxon>
        <taxon>Stenosarchaea group</taxon>
        <taxon>Halobacteria</taxon>
        <taxon>Halobacteriales</taxon>
        <taxon>Natrialbaceae</taxon>
        <taxon>Haloterrigena</taxon>
    </lineage>
</organism>
<dbReference type="GO" id="GO:0016787">
    <property type="term" value="F:hydrolase activity"/>
    <property type="evidence" value="ECO:0007669"/>
    <property type="project" value="UniProtKB-KW"/>
</dbReference>
<dbReference type="Gene3D" id="3.40.720.10">
    <property type="entry name" value="Alkaline Phosphatase, subunit A"/>
    <property type="match status" value="1"/>
</dbReference>